<dbReference type="PANTHER" id="PTHR15045">
    <property type="entry name" value="FUCOSE-1-PHOSPHATE GUANYLYLTRANSFERASE"/>
    <property type="match status" value="1"/>
</dbReference>
<organism evidence="4 5">
    <name type="scientific">Mesorhabditis spiculigera</name>
    <dbReference type="NCBI Taxonomy" id="96644"/>
    <lineage>
        <taxon>Eukaryota</taxon>
        <taxon>Metazoa</taxon>
        <taxon>Ecdysozoa</taxon>
        <taxon>Nematoda</taxon>
        <taxon>Chromadorea</taxon>
        <taxon>Rhabditida</taxon>
        <taxon>Rhabditina</taxon>
        <taxon>Rhabditomorpha</taxon>
        <taxon>Rhabditoidea</taxon>
        <taxon>Rhabditidae</taxon>
        <taxon>Mesorhabditinae</taxon>
        <taxon>Mesorhabditis</taxon>
    </lineage>
</organism>
<accession>A0AA36D4X4</accession>
<keyword evidence="5" id="KW-1185">Reference proteome</keyword>
<dbReference type="EMBL" id="CATQJA010002662">
    <property type="protein sequence ID" value="CAJ0581152.1"/>
    <property type="molecule type" value="Genomic_DNA"/>
</dbReference>
<name>A0AA36D4X4_9BILA</name>
<evidence type="ECO:0000259" key="3">
    <source>
        <dbReference type="Pfam" id="PF07959"/>
    </source>
</evidence>
<evidence type="ECO:0000256" key="1">
    <source>
        <dbReference type="ARBA" id="ARBA00022679"/>
    </source>
</evidence>
<evidence type="ECO:0000313" key="4">
    <source>
        <dbReference type="EMBL" id="CAJ0581152.1"/>
    </source>
</evidence>
<dbReference type="Pfam" id="PF07959">
    <property type="entry name" value="Fucose_pyrophosphorylase"/>
    <property type="match status" value="1"/>
</dbReference>
<gene>
    <name evidence="4" type="ORF">MSPICULIGERA_LOCUS19319</name>
</gene>
<dbReference type="PANTHER" id="PTHR15045:SF1">
    <property type="entry name" value="FUCOSE-1-PHOSPHATE GUANYLYLTRANSFERASE"/>
    <property type="match status" value="1"/>
</dbReference>
<dbReference type="GO" id="GO:0016772">
    <property type="term" value="F:transferase activity, transferring phosphorus-containing groups"/>
    <property type="evidence" value="ECO:0007669"/>
    <property type="project" value="InterPro"/>
</dbReference>
<dbReference type="GO" id="GO:0000166">
    <property type="term" value="F:nucleotide binding"/>
    <property type="evidence" value="ECO:0007669"/>
    <property type="project" value="UniProtKB-KW"/>
</dbReference>
<evidence type="ECO:0000256" key="2">
    <source>
        <dbReference type="ARBA" id="ARBA00022741"/>
    </source>
</evidence>
<dbReference type="AlphaFoldDB" id="A0AA36D4X4"/>
<dbReference type="Proteomes" id="UP001177023">
    <property type="component" value="Unassembled WGS sequence"/>
</dbReference>
<feature type="domain" description="GDP-fucose pyrophosphorylase" evidence="3">
    <location>
        <begin position="3"/>
        <end position="157"/>
    </location>
</feature>
<evidence type="ECO:0000313" key="5">
    <source>
        <dbReference type="Proteomes" id="UP001177023"/>
    </source>
</evidence>
<keyword evidence="2" id="KW-0547">Nucleotide-binding</keyword>
<protein>
    <recommendedName>
        <fullName evidence="3">GDP-fucose pyrophosphorylase domain-containing protein</fullName>
    </recommendedName>
</protein>
<dbReference type="GO" id="GO:0042350">
    <property type="term" value="P:GDP-L-fucose biosynthetic process"/>
    <property type="evidence" value="ECO:0007669"/>
    <property type="project" value="UniProtKB-ARBA"/>
</dbReference>
<keyword evidence="1" id="KW-0808">Transferase</keyword>
<feature type="non-terminal residue" evidence="4">
    <location>
        <position position="1"/>
    </location>
</feature>
<sequence>MDFVLLAHHSKLEVAQGHGVFVVDEANTLQTVLQKPTPAELLAYPGAKLKDDCYLTDSAYWINWDIGKKLTEEYAAKRPIQCELCCYSDFMRPLGKTPDLRYLDEAPGEKGSWQQFYASTFKGSRVGLMIQGTNTFFHFGTSNEYFQHCAPGSEFYKKFIKGSSTREHLEFYCSIDPKTVIGYGSILFDVVIESPVEVPEDILIFTLPVDDGYITALFPVSVDIKNTTSWGLHPLHSNSLWSAPLFPMRATRFESIRATLQLWNSDGHQDIPEKLYSISEAISACEVAKLVKHRLEFEGQ</sequence>
<comment type="caution">
    <text evidence="4">The sequence shown here is derived from an EMBL/GenBank/DDBJ whole genome shotgun (WGS) entry which is preliminary data.</text>
</comment>
<dbReference type="InterPro" id="IPR012887">
    <property type="entry name" value="GDP_fucose_pyrophosphorylase"/>
</dbReference>
<proteinExistence type="predicted"/>
<reference evidence="4" key="1">
    <citation type="submission" date="2023-06" db="EMBL/GenBank/DDBJ databases">
        <authorList>
            <person name="Delattre M."/>
        </authorList>
    </citation>
    <scope>NUCLEOTIDE SEQUENCE</scope>
    <source>
        <strain evidence="4">AF72</strain>
    </source>
</reference>